<comment type="caution">
    <text evidence="4">The sequence shown here is derived from an EMBL/GenBank/DDBJ whole genome shotgun (WGS) entry which is preliminary data.</text>
</comment>
<dbReference type="EMBL" id="NEDJ01000063">
    <property type="protein sequence ID" value="OSO94436.1"/>
    <property type="molecule type" value="Genomic_DNA"/>
</dbReference>
<feature type="compositionally biased region" description="Basic and acidic residues" evidence="1">
    <location>
        <begin position="324"/>
        <end position="336"/>
    </location>
</feature>
<organism evidence="4 5">
    <name type="scientific">Halorubrum ezzemoulense DSM 17463</name>
    <dbReference type="NCBI Taxonomy" id="1121945"/>
    <lineage>
        <taxon>Archaea</taxon>
        <taxon>Methanobacteriati</taxon>
        <taxon>Methanobacteriota</taxon>
        <taxon>Stenosarchaea group</taxon>
        <taxon>Halobacteria</taxon>
        <taxon>Halobacteriales</taxon>
        <taxon>Haloferacaceae</taxon>
        <taxon>Halorubrum</taxon>
    </lineage>
</organism>
<dbReference type="Pfam" id="PF01882">
    <property type="entry name" value="DUF58"/>
    <property type="match status" value="1"/>
</dbReference>
<reference evidence="4 5" key="1">
    <citation type="submission" date="2017-04" db="EMBL/GenBank/DDBJ databases">
        <title>MLSA of the genus Halorubrum.</title>
        <authorList>
            <person name="De La Haba R."/>
            <person name="Sanchez-Porro C."/>
            <person name="Infante-Dominguez C."/>
            <person name="Ventosa A."/>
        </authorList>
    </citation>
    <scope>NUCLEOTIDE SEQUENCE [LARGE SCALE GENOMIC DNA]</scope>
    <source>
        <strain evidence="4 5">DSM 17463</strain>
    </source>
</reference>
<feature type="transmembrane region" description="Helical" evidence="2">
    <location>
        <begin position="29"/>
        <end position="48"/>
    </location>
</feature>
<evidence type="ECO:0000259" key="3">
    <source>
        <dbReference type="Pfam" id="PF01882"/>
    </source>
</evidence>
<dbReference type="AlphaFoldDB" id="A0A1X4GBD2"/>
<sequence length="474" mass="51600">MDVTDRWWATAGSGLVFVIIGVLAERPALLLAAAGLGAWILATAAVAGRTFTQAYDRTTVTYTLGADDTLVDTPIIATVSLSRPNTRTTLPVTVQATTPPGVTTEAGDQTLSLAPGDTEDTTEFTVTASISGRFEFPKPIITLHDPLGLYQTHVEWETTPTVTVRPPTPDLHVGRGGERVDSAYGQHQSDRPGPGVTIRELRQYVPGDDVQQIDWNATARLAETYIRETEGETDRRTTLIIDHRSQMGVGRDGETMLEYAREVGIGITRAAATRDDPLGLRTVGDDGLTNIVQSGTSDQTYAQIESRLYDLVPTTADSSSGGRTAREARERSDRLTDDETPFARILGAYLRDQDPYVTRIRDDPLVGTVRSVRNQVGADDVLVIVTSDTDPTTVTEAVKAAVRGGGRTILFLTPQCLFEPAGLTDLDVAYDQYRTFETLRQDLDTHPRMTALEIAPDSRVDAVLAHRRMSSTTR</sequence>
<evidence type="ECO:0000313" key="5">
    <source>
        <dbReference type="Proteomes" id="UP000193587"/>
    </source>
</evidence>
<evidence type="ECO:0000256" key="2">
    <source>
        <dbReference type="SAM" id="Phobius"/>
    </source>
</evidence>
<keyword evidence="2" id="KW-0812">Transmembrane</keyword>
<dbReference type="STRING" id="1121945.GCA_000421805_03177"/>
<dbReference type="GeneID" id="301360892"/>
<keyword evidence="2" id="KW-0472">Membrane</keyword>
<gene>
    <name evidence="4" type="ORF">B9H04_14260</name>
</gene>
<accession>A0A1X4GBD2</accession>
<evidence type="ECO:0000256" key="1">
    <source>
        <dbReference type="SAM" id="MobiDB-lite"/>
    </source>
</evidence>
<feature type="transmembrane region" description="Helical" evidence="2">
    <location>
        <begin position="6"/>
        <end position="24"/>
    </location>
</feature>
<feature type="region of interest" description="Disordered" evidence="1">
    <location>
        <begin position="313"/>
        <end position="336"/>
    </location>
</feature>
<feature type="compositionally biased region" description="Basic and acidic residues" evidence="1">
    <location>
        <begin position="172"/>
        <end position="181"/>
    </location>
</feature>
<feature type="region of interest" description="Disordered" evidence="1">
    <location>
        <begin position="161"/>
        <end position="195"/>
    </location>
</feature>
<evidence type="ECO:0000313" key="4">
    <source>
        <dbReference type="EMBL" id="OSO94436.1"/>
    </source>
</evidence>
<protein>
    <submittedName>
        <fullName evidence="4">DUF58 domain-containing protein</fullName>
    </submittedName>
</protein>
<proteinExistence type="predicted"/>
<dbReference type="RefSeq" id="WP_080508685.1">
    <property type="nucleotide sequence ID" value="NZ_ATXS01000031.1"/>
</dbReference>
<keyword evidence="2" id="KW-1133">Transmembrane helix</keyword>
<dbReference type="PANTHER" id="PTHR33608">
    <property type="entry name" value="BLL2464 PROTEIN"/>
    <property type="match status" value="1"/>
</dbReference>
<dbReference type="Proteomes" id="UP000193587">
    <property type="component" value="Unassembled WGS sequence"/>
</dbReference>
<dbReference type="PANTHER" id="PTHR33608:SF6">
    <property type="entry name" value="BLL2464 PROTEIN"/>
    <property type="match status" value="1"/>
</dbReference>
<feature type="domain" description="DUF58" evidence="3">
    <location>
        <begin position="200"/>
        <end position="315"/>
    </location>
</feature>
<dbReference type="InterPro" id="IPR002881">
    <property type="entry name" value="DUF58"/>
</dbReference>
<name>A0A1X4GBD2_HALEZ</name>